<dbReference type="EMBL" id="UZAH01026098">
    <property type="protein sequence ID" value="VDO75554.1"/>
    <property type="molecule type" value="Genomic_DNA"/>
</dbReference>
<accession>A0A183FLS5</accession>
<evidence type="ECO:0000313" key="2">
    <source>
        <dbReference type="Proteomes" id="UP000050761"/>
    </source>
</evidence>
<dbReference type="AlphaFoldDB" id="A0A183FLS5"/>
<reference evidence="3" key="2">
    <citation type="submission" date="2019-09" db="UniProtKB">
        <authorList>
            <consortium name="WormBaseParasite"/>
        </authorList>
    </citation>
    <scope>IDENTIFICATION</scope>
</reference>
<evidence type="ECO:0000313" key="3">
    <source>
        <dbReference type="WBParaSite" id="HPBE_0000824501-mRNA-1"/>
    </source>
</evidence>
<organism evidence="2 3">
    <name type="scientific">Heligmosomoides polygyrus</name>
    <name type="common">Parasitic roundworm</name>
    <dbReference type="NCBI Taxonomy" id="6339"/>
    <lineage>
        <taxon>Eukaryota</taxon>
        <taxon>Metazoa</taxon>
        <taxon>Ecdysozoa</taxon>
        <taxon>Nematoda</taxon>
        <taxon>Chromadorea</taxon>
        <taxon>Rhabditida</taxon>
        <taxon>Rhabditina</taxon>
        <taxon>Rhabditomorpha</taxon>
        <taxon>Strongyloidea</taxon>
        <taxon>Heligmosomidae</taxon>
        <taxon>Heligmosomoides</taxon>
    </lineage>
</organism>
<sequence length="92" mass="10075">MDLEVQANSRDGVVISAKKVVVPSQTGFSQLVGFLVTPNLHRMVSLRKRSNRVTPTAYLSIFVCITLKRLSISFVTGQHSAPYVANGRTTVL</sequence>
<dbReference type="Proteomes" id="UP000050761">
    <property type="component" value="Unassembled WGS sequence"/>
</dbReference>
<reference evidence="1 2" key="1">
    <citation type="submission" date="2018-11" db="EMBL/GenBank/DDBJ databases">
        <authorList>
            <consortium name="Pathogen Informatics"/>
        </authorList>
    </citation>
    <scope>NUCLEOTIDE SEQUENCE [LARGE SCALE GENOMIC DNA]</scope>
</reference>
<dbReference type="OrthoDB" id="5907235at2759"/>
<dbReference type="WBParaSite" id="HPBE_0000824501-mRNA-1">
    <property type="protein sequence ID" value="HPBE_0000824501-mRNA-1"/>
    <property type="gene ID" value="HPBE_0000824501"/>
</dbReference>
<accession>A0A3P7YTZ2</accession>
<gene>
    <name evidence="1" type="ORF">HPBE_LOCUS8246</name>
</gene>
<name>A0A183FLS5_HELPZ</name>
<evidence type="ECO:0000313" key="1">
    <source>
        <dbReference type="EMBL" id="VDO75554.1"/>
    </source>
</evidence>
<protein>
    <submittedName>
        <fullName evidence="1 3">Uncharacterized protein</fullName>
    </submittedName>
</protein>
<keyword evidence="2" id="KW-1185">Reference proteome</keyword>
<proteinExistence type="predicted"/>